<proteinExistence type="predicted"/>
<evidence type="ECO:0000313" key="3">
    <source>
        <dbReference type="Proteomes" id="UP000267128"/>
    </source>
</evidence>
<comment type="caution">
    <text evidence="2">The sequence shown here is derived from an EMBL/GenBank/DDBJ whole genome shotgun (WGS) entry which is preliminary data.</text>
</comment>
<dbReference type="GO" id="GO:0005509">
    <property type="term" value="F:calcium ion binding"/>
    <property type="evidence" value="ECO:0007669"/>
    <property type="project" value="InterPro"/>
</dbReference>
<dbReference type="GO" id="GO:0005975">
    <property type="term" value="P:carbohydrate metabolic process"/>
    <property type="evidence" value="ECO:0007669"/>
    <property type="project" value="UniProtKB-ARBA"/>
</dbReference>
<reference evidence="2 3" key="1">
    <citation type="submission" date="2018-11" db="EMBL/GenBank/DDBJ databases">
        <authorList>
            <person name="Li F."/>
        </authorList>
    </citation>
    <scope>NUCLEOTIDE SEQUENCE [LARGE SCALE GENOMIC DNA]</scope>
    <source>
        <strain evidence="2 3">Gsoil 097</strain>
    </source>
</reference>
<dbReference type="InterPro" id="IPR011050">
    <property type="entry name" value="Pectin_lyase_fold/virulence"/>
</dbReference>
<feature type="signal peptide" evidence="1">
    <location>
        <begin position="1"/>
        <end position="24"/>
    </location>
</feature>
<dbReference type="InterPro" id="IPR013783">
    <property type="entry name" value="Ig-like_fold"/>
</dbReference>
<protein>
    <submittedName>
        <fullName evidence="2">S-layer family protein</fullName>
    </submittedName>
</protein>
<dbReference type="Proteomes" id="UP000267128">
    <property type="component" value="Unassembled WGS sequence"/>
</dbReference>
<dbReference type="InterPro" id="IPR015919">
    <property type="entry name" value="Cadherin-like_sf"/>
</dbReference>
<keyword evidence="3" id="KW-1185">Reference proteome</keyword>
<accession>A0A3N0CFE9</accession>
<dbReference type="PANTHER" id="PTHR11319">
    <property type="entry name" value="G PROTEIN-COUPLED RECEPTOR-RELATED"/>
    <property type="match status" value="1"/>
</dbReference>
<dbReference type="InterPro" id="IPR059226">
    <property type="entry name" value="Choice_anch_Q_dom"/>
</dbReference>
<evidence type="ECO:0000313" key="2">
    <source>
        <dbReference type="EMBL" id="RNL62175.1"/>
    </source>
</evidence>
<organism evidence="2 3">
    <name type="scientific">Nocardioides marmoriginsengisoli</name>
    <dbReference type="NCBI Taxonomy" id="661483"/>
    <lineage>
        <taxon>Bacteria</taxon>
        <taxon>Bacillati</taxon>
        <taxon>Actinomycetota</taxon>
        <taxon>Actinomycetes</taxon>
        <taxon>Propionibacteriales</taxon>
        <taxon>Nocardioidaceae</taxon>
        <taxon>Nocardioides</taxon>
    </lineage>
</organism>
<dbReference type="NCBIfam" id="NF041518">
    <property type="entry name" value="choice_anch_Q"/>
    <property type="match status" value="1"/>
</dbReference>
<dbReference type="SUPFAM" id="SSF49313">
    <property type="entry name" value="Cadherin-like"/>
    <property type="match status" value="2"/>
</dbReference>
<evidence type="ECO:0000256" key="1">
    <source>
        <dbReference type="SAM" id="SignalP"/>
    </source>
</evidence>
<dbReference type="PANTHER" id="PTHR11319:SF35">
    <property type="entry name" value="OUTER MEMBRANE PROTEIN PMPC-RELATED"/>
    <property type="match status" value="1"/>
</dbReference>
<dbReference type="InterPro" id="IPR006626">
    <property type="entry name" value="PbH1"/>
</dbReference>
<dbReference type="Pfam" id="PF05345">
    <property type="entry name" value="He_PIG"/>
    <property type="match status" value="3"/>
</dbReference>
<dbReference type="SMART" id="SM00710">
    <property type="entry name" value="PbH1"/>
    <property type="match status" value="10"/>
</dbReference>
<dbReference type="GO" id="GO:0016020">
    <property type="term" value="C:membrane"/>
    <property type="evidence" value="ECO:0007669"/>
    <property type="project" value="InterPro"/>
</dbReference>
<dbReference type="SUPFAM" id="SSF51126">
    <property type="entry name" value="Pectin lyase-like"/>
    <property type="match status" value="3"/>
</dbReference>
<keyword evidence="1" id="KW-0732">Signal</keyword>
<gene>
    <name evidence="2" type="ORF">EFK50_10265</name>
</gene>
<feature type="chain" id="PRO_5018104008" evidence="1">
    <location>
        <begin position="25"/>
        <end position="1475"/>
    </location>
</feature>
<dbReference type="Gene3D" id="2.60.40.10">
    <property type="entry name" value="Immunoglobulins"/>
    <property type="match status" value="4"/>
</dbReference>
<sequence>MLTAAAVAVASGAGVLAASAPANAAGPWFVAPSGVNNAGCGLALGTPCATVTFVLTKGAFLDGDTINVAPGTYTDKPTFGAKTATLIGSGGGATFSGSNTGYAIGVAIAAAKTLTLQNLTLTQGKATNGLGGALVIATGKVVTTNVNLTGSAATNVGGGAYVPANTSLSMTGGTISGNSATNFGGAIYTNGGTVALNGTTVQGNSAVAGAGVYAQAGTVTLTNATVASNTAPAANGLGGGFAGAATLNVTGGSFTGNTAYNGGGIYNNTGVVTLNGTSMSGNGASNQGAAVFQQTGTTNLTNANLTGNNATALASVAIVGGALNTSGGSISNNTALNGAALYNGGTTVIDGTTLSGNTANGGTTANGGNAGAIYNAAALTVKNATLTGNKAVPNTAAAPGVTGYGGSILSLSVAAAGAPTLNLQNTTINGGAVSGSNAAIGGAIASIGNIGVGGAATVLTATGLTLSKNVALAGGGIYSTGPVTLNSSTLDQNRATHASAGLGGGIYATPQASTTPTLTLDNTAVTGNDGVAGGGGIVTTINTVVKNGSTVNGNSGGIGGGIYTAAPVAVQDSHVDGNSVTNSGGGIYNALGVTTLTGSSVDGNTAAFLGGGLSTAAAAGTFVMSGGTLSGNNAFGAGGAFISNSLTASFDDTDLIGNTSTGQNFGGGAILSAGQVTINKAQITGNKADGATGLGGAIFSGSSDENVTTSLKITNSTLADNEAFSAAAIYAGSSKATSTNKTSIANSTIHGNAAAGPFGALQVVDPVSIVGSTITDNTAVPTSPYDAYGGIIAQSAGQVSLSGSVVAGNSGHQCNVAVADGGYNLNSPTAAECGFTAGKNDLFAAPQLGSLANNGGPTTTRLPSATSPLLNKIATGTATGVTDAITGSAITLCTGSDQRGTSRPQGAKCDIGAVEAEQVVPTVAGPSSATYSVGIAGAPQVFTTTGSPQPTLTATGLPSGVTFVDNGDGTGTLAGTPGANTGGVHAITVKATNEAGSDSKVITLTINQAPALAGPAGATYTVGQAGAPVPFTTTGHPTSVLSSLGVLPGGVGFTDNGDGTGQYAGTPAAGTGGLYTLTVKASNGTLPDATAPFALTVREAPSLTGPGAATFKVGVSSLSGEFAGAGFPVPTLSATGLPAGLTLASTGAGTAKISGSAADGTGGLYPGVVVKAANGVGSDATKNVDVTVNEAPELVGPSEARFVTGSANEIGFSSDGFPQAAITRTGTLPAGLSFVDNGNGSAKISGTAPASAVGTYPITITASNGESPDAVIHLTLEVVPPLSISTTALPNAAYRSAYSAQLMAAGGQPGYTFQVISGQLPQGLTMNAFGQITGSPTVSAGIYLFTVKATDSADPAQTATKILKIQVTKGSTAITPTAILLGFLPNGDITLNLGLVEADLTGGFPAQPIAGATVTFKSGTATVCSGKTDAKGHAQCSQSLLNALLTPLKGNLTATFAGDLNWFGSSGSATLIQKG</sequence>
<dbReference type="EMBL" id="RJSE01000007">
    <property type="protein sequence ID" value="RNL62175.1"/>
    <property type="molecule type" value="Genomic_DNA"/>
</dbReference>
<name>A0A3N0CFE9_9ACTN</name>